<sequence length="194" mass="21983">MGPGDPQAEQFRCRKAIFSLNVQAVCGSDLNLYNIVCRWLGSVHDSRTFRNSAQYAQLQGGGYDGHLLRDSTYPFCPFLMTPIPIPRQQNEFRYNLAHAKTHNSIERAFGVLKRRFCCLSIPMRTNMDKTTATVCSAAVLHNLGINFRDGYENLEDNDDGDDGCIENEYEDVIHDVQNRQAGQRKRANIISSVF</sequence>
<comment type="caution">
    <text evidence="9">The sequence shown here is derived from an EMBL/GenBank/DDBJ whole genome shotgun (WGS) entry which is preliminary data.</text>
</comment>
<keyword evidence="6" id="KW-0378">Hydrolase</keyword>
<gene>
    <name evidence="9" type="primary">HARBI1_2</name>
    <name evidence="9" type="ORF">E2C01_060758</name>
</gene>
<comment type="similarity">
    <text evidence="3">Belongs to the HARBI1 family.</text>
</comment>
<keyword evidence="5" id="KW-0479">Metal-binding</keyword>
<accession>A0A5B7H9X6</accession>
<organism evidence="9 10">
    <name type="scientific">Portunus trituberculatus</name>
    <name type="common">Swimming crab</name>
    <name type="synonym">Neptunus trituberculatus</name>
    <dbReference type="NCBI Taxonomy" id="210409"/>
    <lineage>
        <taxon>Eukaryota</taxon>
        <taxon>Metazoa</taxon>
        <taxon>Ecdysozoa</taxon>
        <taxon>Arthropoda</taxon>
        <taxon>Crustacea</taxon>
        <taxon>Multicrustacea</taxon>
        <taxon>Malacostraca</taxon>
        <taxon>Eumalacostraca</taxon>
        <taxon>Eucarida</taxon>
        <taxon>Decapoda</taxon>
        <taxon>Pleocyemata</taxon>
        <taxon>Brachyura</taxon>
        <taxon>Eubrachyura</taxon>
        <taxon>Portunoidea</taxon>
        <taxon>Portunidae</taxon>
        <taxon>Portuninae</taxon>
        <taxon>Portunus</taxon>
    </lineage>
</organism>
<comment type="cofactor">
    <cofactor evidence="1">
        <name>a divalent metal cation</name>
        <dbReference type="ChEBI" id="CHEBI:60240"/>
    </cofactor>
</comment>
<evidence type="ECO:0000313" key="10">
    <source>
        <dbReference type="Proteomes" id="UP000324222"/>
    </source>
</evidence>
<keyword evidence="4" id="KW-0540">Nuclease</keyword>
<dbReference type="AlphaFoldDB" id="A0A5B7H9X6"/>
<dbReference type="OrthoDB" id="6366846at2759"/>
<evidence type="ECO:0000256" key="3">
    <source>
        <dbReference type="ARBA" id="ARBA00006958"/>
    </source>
</evidence>
<dbReference type="Pfam" id="PF13359">
    <property type="entry name" value="DDE_Tnp_4"/>
    <property type="match status" value="1"/>
</dbReference>
<reference evidence="9 10" key="1">
    <citation type="submission" date="2019-05" db="EMBL/GenBank/DDBJ databases">
        <title>Another draft genome of Portunus trituberculatus and its Hox gene families provides insights of decapod evolution.</title>
        <authorList>
            <person name="Jeong J.-H."/>
            <person name="Song I."/>
            <person name="Kim S."/>
            <person name="Choi T."/>
            <person name="Kim D."/>
            <person name="Ryu S."/>
            <person name="Kim W."/>
        </authorList>
    </citation>
    <scope>NUCLEOTIDE SEQUENCE [LARGE SCALE GENOMIC DNA]</scope>
    <source>
        <tissue evidence="9">Muscle</tissue>
    </source>
</reference>
<evidence type="ECO:0000256" key="6">
    <source>
        <dbReference type="ARBA" id="ARBA00022801"/>
    </source>
</evidence>
<dbReference type="GO" id="GO:0005634">
    <property type="term" value="C:nucleus"/>
    <property type="evidence" value="ECO:0007669"/>
    <property type="project" value="UniProtKB-SubCell"/>
</dbReference>
<dbReference type="PANTHER" id="PTHR22930">
    <property type="match status" value="1"/>
</dbReference>
<keyword evidence="7" id="KW-0539">Nucleus</keyword>
<evidence type="ECO:0000256" key="7">
    <source>
        <dbReference type="ARBA" id="ARBA00023242"/>
    </source>
</evidence>
<evidence type="ECO:0000256" key="1">
    <source>
        <dbReference type="ARBA" id="ARBA00001968"/>
    </source>
</evidence>
<evidence type="ECO:0000313" key="9">
    <source>
        <dbReference type="EMBL" id="MPC66609.1"/>
    </source>
</evidence>
<dbReference type="InterPro" id="IPR045249">
    <property type="entry name" value="HARBI1-like"/>
</dbReference>
<protein>
    <submittedName>
        <fullName evidence="9">Putative nuclease HARBI1</fullName>
    </submittedName>
</protein>
<dbReference type="InterPro" id="IPR027806">
    <property type="entry name" value="HARBI1_dom"/>
</dbReference>
<dbReference type="PANTHER" id="PTHR22930:SF289">
    <property type="entry name" value="DDE TNP4 DOMAIN-CONTAINING PROTEIN-RELATED"/>
    <property type="match status" value="1"/>
</dbReference>
<name>A0A5B7H9X6_PORTR</name>
<proteinExistence type="inferred from homology"/>
<dbReference type="EMBL" id="VSRR010025011">
    <property type="protein sequence ID" value="MPC66609.1"/>
    <property type="molecule type" value="Genomic_DNA"/>
</dbReference>
<feature type="domain" description="DDE Tnp4" evidence="8">
    <location>
        <begin position="6"/>
        <end position="142"/>
    </location>
</feature>
<evidence type="ECO:0000256" key="2">
    <source>
        <dbReference type="ARBA" id="ARBA00004123"/>
    </source>
</evidence>
<evidence type="ECO:0000256" key="4">
    <source>
        <dbReference type="ARBA" id="ARBA00022722"/>
    </source>
</evidence>
<dbReference type="GO" id="GO:0046872">
    <property type="term" value="F:metal ion binding"/>
    <property type="evidence" value="ECO:0007669"/>
    <property type="project" value="UniProtKB-KW"/>
</dbReference>
<dbReference type="GO" id="GO:0016787">
    <property type="term" value="F:hydrolase activity"/>
    <property type="evidence" value="ECO:0007669"/>
    <property type="project" value="UniProtKB-KW"/>
</dbReference>
<dbReference type="Proteomes" id="UP000324222">
    <property type="component" value="Unassembled WGS sequence"/>
</dbReference>
<comment type="subcellular location">
    <subcellularLocation>
        <location evidence="2">Nucleus</location>
    </subcellularLocation>
</comment>
<keyword evidence="10" id="KW-1185">Reference proteome</keyword>
<evidence type="ECO:0000256" key="5">
    <source>
        <dbReference type="ARBA" id="ARBA00022723"/>
    </source>
</evidence>
<evidence type="ECO:0000259" key="8">
    <source>
        <dbReference type="Pfam" id="PF13359"/>
    </source>
</evidence>
<dbReference type="GO" id="GO:0004518">
    <property type="term" value="F:nuclease activity"/>
    <property type="evidence" value="ECO:0007669"/>
    <property type="project" value="UniProtKB-KW"/>
</dbReference>